<proteinExistence type="predicted"/>
<protein>
    <recommendedName>
        <fullName evidence="3">TPM domain-containing protein</fullName>
    </recommendedName>
</protein>
<dbReference type="EMBL" id="ABWK02000020">
    <property type="protein sequence ID" value="EEX68313.1"/>
    <property type="molecule type" value="Genomic_DNA"/>
</dbReference>
<dbReference type="PATRIC" id="fig|500635.8.peg.1948"/>
<dbReference type="HOGENOM" id="CLU_035211_2_0_9"/>
<evidence type="ECO:0000313" key="5">
    <source>
        <dbReference type="Proteomes" id="UP000003671"/>
    </source>
</evidence>
<evidence type="ECO:0000256" key="2">
    <source>
        <dbReference type="SAM" id="Phobius"/>
    </source>
</evidence>
<evidence type="ECO:0000259" key="3">
    <source>
        <dbReference type="Pfam" id="PF04536"/>
    </source>
</evidence>
<feature type="domain" description="TPM" evidence="3">
    <location>
        <begin position="48"/>
        <end position="169"/>
    </location>
</feature>
<keyword evidence="5" id="KW-1185">Reference proteome</keyword>
<dbReference type="PANTHER" id="PTHR30373">
    <property type="entry name" value="UPF0603 PROTEIN YGCG"/>
    <property type="match status" value="1"/>
</dbReference>
<dbReference type="InterPro" id="IPR007621">
    <property type="entry name" value="TPM_dom"/>
</dbReference>
<evidence type="ECO:0000313" key="4">
    <source>
        <dbReference type="EMBL" id="EEX68313.1"/>
    </source>
</evidence>
<evidence type="ECO:0000256" key="1">
    <source>
        <dbReference type="SAM" id="MobiDB-lite"/>
    </source>
</evidence>
<dbReference type="PANTHER" id="PTHR30373:SF2">
    <property type="entry name" value="UPF0603 PROTEIN YGCG"/>
    <property type="match status" value="1"/>
</dbReference>
<feature type="compositionally biased region" description="Gly residues" evidence="1">
    <location>
        <begin position="250"/>
        <end position="275"/>
    </location>
</feature>
<dbReference type="eggNOG" id="COG1512">
    <property type="taxonomic scope" value="Bacteria"/>
</dbReference>
<dbReference type="AlphaFoldDB" id="C9KQ08"/>
<dbReference type="STRING" id="500635.MITSMUL_05316"/>
<gene>
    <name evidence="4" type="ORF">MITSMUL_05316</name>
</gene>
<feature type="region of interest" description="Disordered" evidence="1">
    <location>
        <begin position="234"/>
        <end position="275"/>
    </location>
</feature>
<organism evidence="4 5">
    <name type="scientific">Mitsuokella multacida DSM 20544</name>
    <dbReference type="NCBI Taxonomy" id="500635"/>
    <lineage>
        <taxon>Bacteria</taxon>
        <taxon>Bacillati</taxon>
        <taxon>Bacillota</taxon>
        <taxon>Negativicutes</taxon>
        <taxon>Selenomonadales</taxon>
        <taxon>Selenomonadaceae</taxon>
        <taxon>Mitsuokella</taxon>
    </lineage>
</organism>
<dbReference type="Gene3D" id="3.10.310.50">
    <property type="match status" value="1"/>
</dbReference>
<comment type="caution">
    <text evidence="4">The sequence shown here is derived from an EMBL/GenBank/DDBJ whole genome shotgun (WGS) entry which is preliminary data.</text>
</comment>
<name>C9KQ08_9FIRM</name>
<dbReference type="Pfam" id="PF04536">
    <property type="entry name" value="TPM_phosphatase"/>
    <property type="match status" value="1"/>
</dbReference>
<keyword evidence="2" id="KW-0812">Transmembrane</keyword>
<sequence length="275" mass="28627">MRTMDKRSVLDRRCYVVGIFWLLLIALASVVLAAPAVLPKPSSLAYSVDTAGMITAEDAAKIAEMGRGLDAATGAQVVVVTIPSLDGASIEEYATTLFRNWGIGNAEQNNGVLLLIAKEDRKFRIEVGYGLEGAITDGYAGSVLDGMKADFKSENYSEAIVTAYAKLTQKAYEEYGAEIPENVKDVAEEPFWGVLLGAAIFFGLIALLVYAVWGTLKGILHVLSSGRLFQDSVGSAGGGSSGDDESGRYRSGGSGGSGGSFGGGRSGGGGASDGW</sequence>
<dbReference type="Proteomes" id="UP000003671">
    <property type="component" value="Unassembled WGS sequence"/>
</dbReference>
<reference evidence="4" key="1">
    <citation type="submission" date="2009-09" db="EMBL/GenBank/DDBJ databases">
        <authorList>
            <person name="Weinstock G."/>
            <person name="Sodergren E."/>
            <person name="Clifton S."/>
            <person name="Fulton L."/>
            <person name="Fulton B."/>
            <person name="Courtney L."/>
            <person name="Fronick C."/>
            <person name="Harrison M."/>
            <person name="Strong C."/>
            <person name="Farmer C."/>
            <person name="Delahaunty K."/>
            <person name="Markovic C."/>
            <person name="Hall O."/>
            <person name="Minx P."/>
            <person name="Tomlinson C."/>
            <person name="Mitreva M."/>
            <person name="Nelson J."/>
            <person name="Hou S."/>
            <person name="Wollam A."/>
            <person name="Pepin K.H."/>
            <person name="Johnson M."/>
            <person name="Bhonagiri V."/>
            <person name="Nash W.E."/>
            <person name="Warren W."/>
            <person name="Chinwalla A."/>
            <person name="Mardis E.R."/>
            <person name="Wilson R.K."/>
        </authorList>
    </citation>
    <scope>NUCLEOTIDE SEQUENCE [LARGE SCALE GENOMIC DNA]</scope>
    <source>
        <strain evidence="4">DSM 20544</strain>
    </source>
</reference>
<accession>C9KQ08</accession>
<feature type="transmembrane region" description="Helical" evidence="2">
    <location>
        <begin position="191"/>
        <end position="213"/>
    </location>
</feature>
<keyword evidence="2" id="KW-0472">Membrane</keyword>
<keyword evidence="2" id="KW-1133">Transmembrane helix</keyword>